<reference evidence="4" key="1">
    <citation type="submission" date="2021-10" db="EMBL/GenBank/DDBJ databases">
        <title>Tropical sea cucumber genome reveals ecological adaptation and Cuvierian tubules defense mechanism.</title>
        <authorList>
            <person name="Chen T."/>
        </authorList>
    </citation>
    <scope>NUCLEOTIDE SEQUENCE</scope>
    <source>
        <strain evidence="4">Nanhai2018</strain>
        <tissue evidence="4">Muscle</tissue>
    </source>
</reference>
<dbReference type="EMBL" id="JAIZAY010000004">
    <property type="protein sequence ID" value="KAJ8043397.1"/>
    <property type="molecule type" value="Genomic_DNA"/>
</dbReference>
<dbReference type="PROSITE" id="PS50222">
    <property type="entry name" value="EF_HAND_2"/>
    <property type="match status" value="1"/>
</dbReference>
<dbReference type="SUPFAM" id="SSF47473">
    <property type="entry name" value="EF-hand"/>
    <property type="match status" value="1"/>
</dbReference>
<feature type="compositionally biased region" description="Acidic residues" evidence="2">
    <location>
        <begin position="293"/>
        <end position="314"/>
    </location>
</feature>
<name>A0A9Q1CDN9_HOLLE</name>
<evidence type="ECO:0000256" key="1">
    <source>
        <dbReference type="ARBA" id="ARBA00022837"/>
    </source>
</evidence>
<feature type="compositionally biased region" description="Basic residues" evidence="2">
    <location>
        <begin position="48"/>
        <end position="65"/>
    </location>
</feature>
<dbReference type="PANTHER" id="PTHR36696">
    <property type="entry name" value="AGAP012002-PA"/>
    <property type="match status" value="1"/>
</dbReference>
<sequence>MLDPSMPWIASGYKKFLPQDFCSRHSKTPNSWEDDFHDVLHSPSPVSHQKRRVKSATSGRHRSHPKPPELNRPPQYRPKSASRVIRNSGDINIPIYSSGTEDPRIQTAYRLPRRPKSAIHVRHRPSLAQNKSVTEVERIHNARLMVSTIPVGRTTTNKPCAFCPVECRPKSSSSQRPISSTGLLAADVPSHFDRSNFWAKGTSRPRTAPTSRREFLHLPRHNYIRRGNVPHYTHFIKGLNLFPRDGSPLPHPTPPKPAVIVVGDEEEFSISSRHGGSTFKDDDTLGCGRSEIDDSDWEDIDSDGGDGVLDEEEADKGHGIDKTGPETETDIAIPEIDLNDIHPDTESTEQQDESSHLADAVPNQPESVENQEELTSVETQDEVTPAGINIPTVTQNIPEEDVDEELANLSAGNDGNGGIEAEEEETFPPAPSPSPITVETESDTPVTTEILGNEKGRDSETDKEVDPGNSEKEKLSELPMDDLGKLHAGKDENDNSLKMEKEVKEKNVEKASSDKKVKLEKEVGGLTPTVKMIPTPPVKEGHDSSSGASKKVDRKQSQPTKRSKVKKEVRIKEPDAEKAVKPGEEDGDKRKGDEVNLEEKKTEMNDTMGKGVLNMGGELQTTSQIMLSGGRSPGTLEDLQPTPQIVLSEEKSPGTLEELSSQQEEKADKRGTGSEKKASSDIAKKEEPTQVAPKLGPPPTRMKVDIMGMDSETMKEILDLEMKLRRKGPGSYISDTEESLSDLLETPSIQNVKTAKKFVAAPWNCCRVALSRRAGRFEMPMDIRELVGMTPVEYLLKYCKVNAQRKALYKRTFSRVDKDCDGKINRKELDRAVTEVLVDTVNEEQLASVLKMIGIDDNNLMMRFPLFAPLCALLERQYYSYFVTEDSSDREARLKDRLEDADFTALDWKLDGYELDENLRNLLYML</sequence>
<accession>A0A9Q1CDN9</accession>
<feature type="compositionally biased region" description="Polar residues" evidence="2">
    <location>
        <begin position="364"/>
        <end position="378"/>
    </location>
</feature>
<organism evidence="4 5">
    <name type="scientific">Holothuria leucospilota</name>
    <name type="common">Black long sea cucumber</name>
    <name type="synonym">Mertensiothuria leucospilota</name>
    <dbReference type="NCBI Taxonomy" id="206669"/>
    <lineage>
        <taxon>Eukaryota</taxon>
        <taxon>Metazoa</taxon>
        <taxon>Echinodermata</taxon>
        <taxon>Eleutherozoa</taxon>
        <taxon>Echinozoa</taxon>
        <taxon>Holothuroidea</taxon>
        <taxon>Aspidochirotacea</taxon>
        <taxon>Aspidochirotida</taxon>
        <taxon>Holothuriidae</taxon>
        <taxon>Holothuria</taxon>
    </lineage>
</organism>
<feature type="compositionally biased region" description="Basic and acidic residues" evidence="2">
    <location>
        <begin position="315"/>
        <end position="325"/>
    </location>
</feature>
<feature type="region of interest" description="Disordered" evidence="2">
    <location>
        <begin position="269"/>
        <end position="702"/>
    </location>
</feature>
<evidence type="ECO:0000256" key="2">
    <source>
        <dbReference type="SAM" id="MobiDB-lite"/>
    </source>
</evidence>
<dbReference type="InterPro" id="IPR002048">
    <property type="entry name" value="EF_hand_dom"/>
</dbReference>
<feature type="compositionally biased region" description="Basic and acidic residues" evidence="2">
    <location>
        <begin position="452"/>
        <end position="523"/>
    </location>
</feature>
<comment type="caution">
    <text evidence="4">The sequence shown here is derived from an EMBL/GenBank/DDBJ whole genome shotgun (WGS) entry which is preliminary data.</text>
</comment>
<feature type="region of interest" description="Disordered" evidence="2">
    <location>
        <begin position="27"/>
        <end position="82"/>
    </location>
</feature>
<keyword evidence="1" id="KW-0106">Calcium</keyword>
<protein>
    <recommendedName>
        <fullName evidence="3">EF-hand domain-containing protein</fullName>
    </recommendedName>
</protein>
<keyword evidence="5" id="KW-1185">Reference proteome</keyword>
<dbReference type="GO" id="GO:0005509">
    <property type="term" value="F:calcium ion binding"/>
    <property type="evidence" value="ECO:0007669"/>
    <property type="project" value="InterPro"/>
</dbReference>
<feature type="compositionally biased region" description="Basic and acidic residues" evidence="2">
    <location>
        <begin position="663"/>
        <end position="688"/>
    </location>
</feature>
<dbReference type="OrthoDB" id="10021598at2759"/>
<dbReference type="InterPro" id="IPR018247">
    <property type="entry name" value="EF_Hand_1_Ca_BS"/>
</dbReference>
<dbReference type="InterPro" id="IPR011992">
    <property type="entry name" value="EF-hand-dom_pair"/>
</dbReference>
<dbReference type="Proteomes" id="UP001152320">
    <property type="component" value="Chromosome 4"/>
</dbReference>
<evidence type="ECO:0000313" key="5">
    <source>
        <dbReference type="Proteomes" id="UP001152320"/>
    </source>
</evidence>
<feature type="compositionally biased region" description="Basic and acidic residues" evidence="2">
    <location>
        <begin position="566"/>
        <end position="604"/>
    </location>
</feature>
<dbReference type="AlphaFoldDB" id="A0A9Q1CDN9"/>
<evidence type="ECO:0000313" key="4">
    <source>
        <dbReference type="EMBL" id="KAJ8043397.1"/>
    </source>
</evidence>
<evidence type="ECO:0000259" key="3">
    <source>
        <dbReference type="PROSITE" id="PS50222"/>
    </source>
</evidence>
<proteinExistence type="predicted"/>
<dbReference type="PROSITE" id="PS00018">
    <property type="entry name" value="EF_HAND_1"/>
    <property type="match status" value="1"/>
</dbReference>
<feature type="domain" description="EF-hand" evidence="3">
    <location>
        <begin position="804"/>
        <end position="839"/>
    </location>
</feature>
<gene>
    <name evidence="4" type="ORF">HOLleu_10458</name>
</gene>
<dbReference type="PANTHER" id="PTHR36696:SF1">
    <property type="entry name" value="EF-HAND DOMAIN-CONTAINING PROTEIN"/>
    <property type="match status" value="1"/>
</dbReference>
<dbReference type="Gene3D" id="1.10.238.10">
    <property type="entry name" value="EF-hand"/>
    <property type="match status" value="1"/>
</dbReference>